<dbReference type="PANTHER" id="PTHR43265:SF1">
    <property type="entry name" value="ESTERASE ESTD"/>
    <property type="match status" value="1"/>
</dbReference>
<keyword evidence="1" id="KW-1133">Transmembrane helix</keyword>
<dbReference type="InterPro" id="IPR022742">
    <property type="entry name" value="Hydrolase_4"/>
</dbReference>
<feature type="transmembrane region" description="Helical" evidence="1">
    <location>
        <begin position="23"/>
        <end position="43"/>
    </location>
</feature>
<dbReference type="Pfam" id="PF12146">
    <property type="entry name" value="Hydrolase_4"/>
    <property type="match status" value="1"/>
</dbReference>
<accession>A0A927F0V9</accession>
<name>A0A927F0V9_9ACTN</name>
<dbReference type="GO" id="GO:0052689">
    <property type="term" value="F:carboxylic ester hydrolase activity"/>
    <property type="evidence" value="ECO:0007669"/>
    <property type="project" value="TreeGrafter"/>
</dbReference>
<sequence length="358" mass="39837">MTIVSRDVESGRSPGGRRWPRRLVWIVVCVLVVGGAGLGVVAWQHTYDLREESITFEHGGNTLDGVLALPPEGRGPYGLVVLVHGDGPVDATHDSFYRPLWESFARAGYASLSWSKPGVGASEGDWLEQTMRDRAEETRAALAWARARPEVDPDRIGLWGASQAGWVLPKVAAREPDVRFVIAVSPAINWHRQGRYHLMSELRAEGASAADRTRALERRERTLELLRRDAPFADYRDAFADLRGMTARRWGFVGRNHTADATDDLAAVPRDVPVLLILAGHDRNVDAGETEAVYRERLGPDRLTVEHYPDAAHSLVRDELDRSTARLTLTGLFAPRSLFAEGFLDDQRHYLEQVDPAP</sequence>
<dbReference type="InterPro" id="IPR053145">
    <property type="entry name" value="AB_hydrolase_Est10"/>
</dbReference>
<dbReference type="RefSeq" id="WP_191209603.1">
    <property type="nucleotide sequence ID" value="NZ_BAABKL010000015.1"/>
</dbReference>
<keyword evidence="1" id="KW-0472">Membrane</keyword>
<dbReference type="Gene3D" id="3.40.50.1820">
    <property type="entry name" value="alpha/beta hydrolase"/>
    <property type="match status" value="1"/>
</dbReference>
<evidence type="ECO:0000259" key="2">
    <source>
        <dbReference type="Pfam" id="PF12146"/>
    </source>
</evidence>
<keyword evidence="1" id="KW-0812">Transmembrane</keyword>
<feature type="domain" description="Serine aminopeptidase S33" evidence="2">
    <location>
        <begin position="76"/>
        <end position="318"/>
    </location>
</feature>
<dbReference type="PANTHER" id="PTHR43265">
    <property type="entry name" value="ESTERASE ESTD"/>
    <property type="match status" value="1"/>
</dbReference>
<comment type="caution">
    <text evidence="3">The sequence shown here is derived from an EMBL/GenBank/DDBJ whole genome shotgun (WGS) entry which is preliminary data.</text>
</comment>
<dbReference type="EMBL" id="JACXYU010000005">
    <property type="protein sequence ID" value="MBD3932302.1"/>
    <property type="molecule type" value="Genomic_DNA"/>
</dbReference>
<dbReference type="SUPFAM" id="SSF53474">
    <property type="entry name" value="alpha/beta-Hydrolases"/>
    <property type="match status" value="1"/>
</dbReference>
<evidence type="ECO:0000256" key="1">
    <source>
        <dbReference type="SAM" id="Phobius"/>
    </source>
</evidence>
<protein>
    <submittedName>
        <fullName evidence="3">Alpha/beta hydrolase</fullName>
    </submittedName>
</protein>
<keyword evidence="4" id="KW-1185">Reference proteome</keyword>
<reference evidence="3" key="1">
    <citation type="submission" date="2020-09" db="EMBL/GenBank/DDBJ databases">
        <title>Secondary metabolite and genome analysis of marine Streptomyces chumphonensis KK1-2T.</title>
        <authorList>
            <person name="Phongsopitanun W."/>
            <person name="Kanchanasin P."/>
            <person name="Pittayakhajonwut P."/>
            <person name="Suwanborirux K."/>
            <person name="Tanasupawat S."/>
        </authorList>
    </citation>
    <scope>NUCLEOTIDE SEQUENCE</scope>
    <source>
        <strain evidence="3">KK1-2</strain>
    </source>
</reference>
<evidence type="ECO:0000313" key="3">
    <source>
        <dbReference type="EMBL" id="MBD3932302.1"/>
    </source>
</evidence>
<dbReference type="InterPro" id="IPR029058">
    <property type="entry name" value="AB_hydrolase_fold"/>
</dbReference>
<evidence type="ECO:0000313" key="4">
    <source>
        <dbReference type="Proteomes" id="UP000632289"/>
    </source>
</evidence>
<gene>
    <name evidence="3" type="ORF">IF129_12150</name>
</gene>
<dbReference type="Proteomes" id="UP000632289">
    <property type="component" value="Unassembled WGS sequence"/>
</dbReference>
<dbReference type="AlphaFoldDB" id="A0A927F0V9"/>
<proteinExistence type="predicted"/>
<organism evidence="3 4">
    <name type="scientific">Streptomyces chumphonensis</name>
    <dbReference type="NCBI Taxonomy" id="1214925"/>
    <lineage>
        <taxon>Bacteria</taxon>
        <taxon>Bacillati</taxon>
        <taxon>Actinomycetota</taxon>
        <taxon>Actinomycetes</taxon>
        <taxon>Kitasatosporales</taxon>
        <taxon>Streptomycetaceae</taxon>
        <taxon>Streptomyces</taxon>
    </lineage>
</organism>
<keyword evidence="3" id="KW-0378">Hydrolase</keyword>